<dbReference type="EMBL" id="BGPR01008854">
    <property type="protein sequence ID" value="GBN36514.1"/>
    <property type="molecule type" value="Genomic_DNA"/>
</dbReference>
<keyword evidence="2" id="KW-1185">Reference proteome</keyword>
<sequence>MFEFHRPQSTNANLERPVAVFRTGVRGARLVPRKFRGPQNPFYAHCRSKLTANLRHWIERGGLKSVLSLWPHIDKIRHCDRLEVWPHAVGTRLCPSIRLSVTAHGQEGDRSFTVPYLSDCNVVRRISECCVVEVPQISRHVIWKL</sequence>
<accession>A0A4Y2NCS9</accession>
<comment type="caution">
    <text evidence="1">The sequence shown here is derived from an EMBL/GenBank/DDBJ whole genome shotgun (WGS) entry which is preliminary data.</text>
</comment>
<dbReference type="AlphaFoldDB" id="A0A4Y2NCS9"/>
<dbReference type="Proteomes" id="UP000499080">
    <property type="component" value="Unassembled WGS sequence"/>
</dbReference>
<gene>
    <name evidence="1" type="ORF">AVEN_29286_1</name>
</gene>
<name>A0A4Y2NCS9_ARAVE</name>
<reference evidence="1 2" key="1">
    <citation type="journal article" date="2019" name="Sci. Rep.">
        <title>Orb-weaving spider Araneus ventricosus genome elucidates the spidroin gene catalogue.</title>
        <authorList>
            <person name="Kono N."/>
            <person name="Nakamura H."/>
            <person name="Ohtoshi R."/>
            <person name="Moran D.A.P."/>
            <person name="Shinohara A."/>
            <person name="Yoshida Y."/>
            <person name="Fujiwara M."/>
            <person name="Mori M."/>
            <person name="Tomita M."/>
            <person name="Arakawa K."/>
        </authorList>
    </citation>
    <scope>NUCLEOTIDE SEQUENCE [LARGE SCALE GENOMIC DNA]</scope>
</reference>
<evidence type="ECO:0000313" key="1">
    <source>
        <dbReference type="EMBL" id="GBN36514.1"/>
    </source>
</evidence>
<protein>
    <submittedName>
        <fullName evidence="1">Uncharacterized protein</fullName>
    </submittedName>
</protein>
<evidence type="ECO:0000313" key="2">
    <source>
        <dbReference type="Proteomes" id="UP000499080"/>
    </source>
</evidence>
<organism evidence="1 2">
    <name type="scientific">Araneus ventricosus</name>
    <name type="common">Orbweaver spider</name>
    <name type="synonym">Epeira ventricosa</name>
    <dbReference type="NCBI Taxonomy" id="182803"/>
    <lineage>
        <taxon>Eukaryota</taxon>
        <taxon>Metazoa</taxon>
        <taxon>Ecdysozoa</taxon>
        <taxon>Arthropoda</taxon>
        <taxon>Chelicerata</taxon>
        <taxon>Arachnida</taxon>
        <taxon>Araneae</taxon>
        <taxon>Araneomorphae</taxon>
        <taxon>Entelegynae</taxon>
        <taxon>Araneoidea</taxon>
        <taxon>Araneidae</taxon>
        <taxon>Araneus</taxon>
    </lineage>
</organism>
<proteinExistence type="predicted"/>